<organism evidence="2 3">
    <name type="scientific">Coccomyxa subellipsoidea (strain C-169)</name>
    <name type="common">Green microalga</name>
    <dbReference type="NCBI Taxonomy" id="574566"/>
    <lineage>
        <taxon>Eukaryota</taxon>
        <taxon>Viridiplantae</taxon>
        <taxon>Chlorophyta</taxon>
        <taxon>core chlorophytes</taxon>
        <taxon>Trebouxiophyceae</taxon>
        <taxon>Trebouxiophyceae incertae sedis</taxon>
        <taxon>Coccomyxaceae</taxon>
        <taxon>Coccomyxa</taxon>
        <taxon>Coccomyxa subellipsoidea</taxon>
    </lineage>
</organism>
<evidence type="ECO:0000259" key="1">
    <source>
        <dbReference type="PROSITE" id="PS51340"/>
    </source>
</evidence>
<dbReference type="InterPro" id="IPR005303">
    <property type="entry name" value="MOCOS_middle"/>
</dbReference>
<gene>
    <name evidence="2" type="ORF">COCSUDRAFT_45886</name>
</gene>
<accession>I0ZA27</accession>
<dbReference type="GO" id="GO:0003824">
    <property type="term" value="F:catalytic activity"/>
    <property type="evidence" value="ECO:0007669"/>
    <property type="project" value="InterPro"/>
</dbReference>
<dbReference type="GeneID" id="17045511"/>
<proteinExistence type="predicted"/>
<protein>
    <submittedName>
        <fullName evidence="2">MOSC-domain-containing protein</fullName>
    </submittedName>
</protein>
<feature type="domain" description="MOSC" evidence="1">
    <location>
        <begin position="96"/>
        <end position="265"/>
    </location>
</feature>
<dbReference type="AlphaFoldDB" id="I0ZA27"/>
<evidence type="ECO:0000313" key="3">
    <source>
        <dbReference type="Proteomes" id="UP000007264"/>
    </source>
</evidence>
<dbReference type="eggNOG" id="KOG2362">
    <property type="taxonomic scope" value="Eukaryota"/>
</dbReference>
<comment type="caution">
    <text evidence="2">The sequence shown here is derived from an EMBL/GenBank/DDBJ whole genome shotgun (WGS) entry which is preliminary data.</text>
</comment>
<dbReference type="OrthoDB" id="17255at2759"/>
<dbReference type="EMBL" id="AGSI01000001">
    <property type="protein sequence ID" value="EIE27496.1"/>
    <property type="molecule type" value="Genomic_DNA"/>
</dbReference>
<dbReference type="PROSITE" id="PS51340">
    <property type="entry name" value="MOSC"/>
    <property type="match status" value="1"/>
</dbReference>
<dbReference type="Proteomes" id="UP000007264">
    <property type="component" value="Unassembled WGS sequence"/>
</dbReference>
<dbReference type="GO" id="GO:0030170">
    <property type="term" value="F:pyridoxal phosphate binding"/>
    <property type="evidence" value="ECO:0007669"/>
    <property type="project" value="InterPro"/>
</dbReference>
<dbReference type="PANTHER" id="PTHR14237:SF19">
    <property type="entry name" value="MITOCHONDRIAL AMIDOXIME REDUCING COMPONENT 1"/>
    <property type="match status" value="1"/>
</dbReference>
<dbReference type="Pfam" id="PF03476">
    <property type="entry name" value="MOSC_N"/>
    <property type="match status" value="1"/>
</dbReference>
<keyword evidence="3" id="KW-1185">Reference proteome</keyword>
<dbReference type="KEGG" id="csl:COCSUDRAFT_45886"/>
<evidence type="ECO:0000313" key="2">
    <source>
        <dbReference type="EMBL" id="EIE27496.1"/>
    </source>
</evidence>
<dbReference type="RefSeq" id="XP_005652040.1">
    <property type="nucleotide sequence ID" value="XM_005651983.1"/>
</dbReference>
<reference evidence="2 3" key="1">
    <citation type="journal article" date="2012" name="Genome Biol.">
        <title>The genome of the polar eukaryotic microalga coccomyxa subellipsoidea reveals traits of cold adaptation.</title>
        <authorList>
            <person name="Blanc G."/>
            <person name="Agarkova I."/>
            <person name="Grimwood J."/>
            <person name="Kuo A."/>
            <person name="Brueggeman A."/>
            <person name="Dunigan D."/>
            <person name="Gurnon J."/>
            <person name="Ladunga I."/>
            <person name="Lindquist E."/>
            <person name="Lucas S."/>
            <person name="Pangilinan J."/>
            <person name="Proschold T."/>
            <person name="Salamov A."/>
            <person name="Schmutz J."/>
            <person name="Weeks D."/>
            <person name="Yamada T."/>
            <person name="Claverie J.M."/>
            <person name="Grigoriev I."/>
            <person name="Van Etten J."/>
            <person name="Lomsadze A."/>
            <person name="Borodovsky M."/>
        </authorList>
    </citation>
    <scope>NUCLEOTIDE SEQUENCE [LARGE SCALE GENOMIC DNA]</scope>
    <source>
        <strain evidence="2 3">C-169</strain>
    </source>
</reference>
<dbReference type="STRING" id="574566.I0ZA27"/>
<dbReference type="Pfam" id="PF03473">
    <property type="entry name" value="MOSC"/>
    <property type="match status" value="1"/>
</dbReference>
<dbReference type="GO" id="GO:0030151">
    <property type="term" value="F:molybdenum ion binding"/>
    <property type="evidence" value="ECO:0007669"/>
    <property type="project" value="InterPro"/>
</dbReference>
<name>I0ZA27_COCSC</name>
<dbReference type="SUPFAM" id="SSF141673">
    <property type="entry name" value="MOSC N-terminal domain-like"/>
    <property type="match status" value="1"/>
</dbReference>
<dbReference type="InterPro" id="IPR005302">
    <property type="entry name" value="MoCF_Sase_C"/>
</dbReference>
<sequence length="274" mass="29979">MTLISTALPPEALTQEWTKLGPDASLTLSAPGKEPLQVPLVPRPVEDAELKECTCWDWKGLAQDEGEEAAEWLTDFLGKPARLVRYIGTPGAGDALADPKRRECELPFGKGVETAFADGYPFLITTESSLADLNTRMPEPLPMNRFRPNLVIDDSVEPWAEDDWQELTVVGPPDRKVEFVSLKPCSRCKARRFSPALLSRAAVTTTDQETAAVGKEPLMTLGKFRSGKLLGWSALASWKHEVFFGWNLTATSPGTVAVGDDIIVTRKRTTALAA</sequence>
<dbReference type="PANTHER" id="PTHR14237">
    <property type="entry name" value="MOLYBDOPTERIN COFACTOR SULFURASE MOSC"/>
    <property type="match status" value="1"/>
</dbReference>